<dbReference type="EMBL" id="UOGF01000101">
    <property type="protein sequence ID" value="VAX33099.1"/>
    <property type="molecule type" value="Genomic_DNA"/>
</dbReference>
<accession>A0A3B1CSW5</accession>
<evidence type="ECO:0000313" key="1">
    <source>
        <dbReference type="EMBL" id="VAX33099.1"/>
    </source>
</evidence>
<organism evidence="1">
    <name type="scientific">hydrothermal vent metagenome</name>
    <dbReference type="NCBI Taxonomy" id="652676"/>
    <lineage>
        <taxon>unclassified sequences</taxon>
        <taxon>metagenomes</taxon>
        <taxon>ecological metagenomes</taxon>
    </lineage>
</organism>
<protein>
    <submittedName>
        <fullName evidence="1">Uncharacterized protein</fullName>
    </submittedName>
</protein>
<dbReference type="AlphaFoldDB" id="A0A3B1CSW5"/>
<reference evidence="1" key="1">
    <citation type="submission" date="2018-06" db="EMBL/GenBank/DDBJ databases">
        <authorList>
            <person name="Zhirakovskaya E."/>
        </authorList>
    </citation>
    <scope>NUCLEOTIDE SEQUENCE</scope>
</reference>
<name>A0A3B1CSW5_9ZZZZ</name>
<proteinExistence type="predicted"/>
<sequence>MGSRSASLQNRYTKTPLEMSRPVYQEEALIQSVFESSTENSVQHGFHLPKASVFLK</sequence>
<gene>
    <name evidence="1" type="ORF">MNBD_NITROSPIRAE01-168</name>
</gene>